<dbReference type="EMBL" id="ASPP01009880">
    <property type="protein sequence ID" value="ETO23516.1"/>
    <property type="molecule type" value="Genomic_DNA"/>
</dbReference>
<sequence length="312" mass="35834">MYNTKKKKKKKKKGSCLKEWTKLQNALRKSESSGKMSKDVRSGQDKCSKIFNRLELLIQRMNELEMENHEQSVELVKHFYETVMQQSQRLVTHYAYGQKYIASFQRWCDQYEELTKLSSVPSKDETLWKLVCFPTRHFPKLPCSSERVKNNMNPDLPFDHLQQRGEDDKAQLSRHLILPAKFTTSSNSDVDKPRRASSSLSIDRPSKSNHPTHTRKQNSRDTPAQTQPAKSNANSNPNVNASVNANTKTNANANANANANPNGGKEDSQWFGDDDKWFSGDQAANQDDGWRDTFNFDEDKEKDNKPDVKDDK</sequence>
<protein>
    <submittedName>
        <fullName evidence="3">Conserved uncharacterized protein YfgA</fullName>
    </submittedName>
</protein>
<feature type="compositionally biased region" description="Polar residues" evidence="2">
    <location>
        <begin position="220"/>
        <end position="230"/>
    </location>
</feature>
<dbReference type="Proteomes" id="UP000023152">
    <property type="component" value="Unassembled WGS sequence"/>
</dbReference>
<evidence type="ECO:0000256" key="2">
    <source>
        <dbReference type="SAM" id="MobiDB-lite"/>
    </source>
</evidence>
<proteinExistence type="predicted"/>
<keyword evidence="1" id="KW-0175">Coiled coil</keyword>
<feature type="compositionally biased region" description="Basic and acidic residues" evidence="2">
    <location>
        <begin position="297"/>
        <end position="312"/>
    </location>
</feature>
<feature type="coiled-coil region" evidence="1">
    <location>
        <begin position="47"/>
        <end position="74"/>
    </location>
</feature>
<accession>X6NBX7</accession>
<evidence type="ECO:0000256" key="1">
    <source>
        <dbReference type="SAM" id="Coils"/>
    </source>
</evidence>
<keyword evidence="4" id="KW-1185">Reference proteome</keyword>
<name>X6NBX7_RETFI</name>
<evidence type="ECO:0000313" key="3">
    <source>
        <dbReference type="EMBL" id="ETO23516.1"/>
    </source>
</evidence>
<feature type="region of interest" description="Disordered" evidence="2">
    <location>
        <begin position="184"/>
        <end position="312"/>
    </location>
</feature>
<comment type="caution">
    <text evidence="3">The sequence shown here is derived from an EMBL/GenBank/DDBJ whole genome shotgun (WGS) entry which is preliminary data.</text>
</comment>
<reference evidence="3 4" key="1">
    <citation type="journal article" date="2013" name="Curr. Biol.">
        <title>The Genome of the Foraminiferan Reticulomyxa filosa.</title>
        <authorList>
            <person name="Glockner G."/>
            <person name="Hulsmann N."/>
            <person name="Schleicher M."/>
            <person name="Noegel A.A."/>
            <person name="Eichinger L."/>
            <person name="Gallinger C."/>
            <person name="Pawlowski J."/>
            <person name="Sierra R."/>
            <person name="Euteneuer U."/>
            <person name="Pillet L."/>
            <person name="Moustafa A."/>
            <person name="Platzer M."/>
            <person name="Groth M."/>
            <person name="Szafranski K."/>
            <person name="Schliwa M."/>
        </authorList>
    </citation>
    <scope>NUCLEOTIDE SEQUENCE [LARGE SCALE GENOMIC DNA]</scope>
</reference>
<organism evidence="3 4">
    <name type="scientific">Reticulomyxa filosa</name>
    <dbReference type="NCBI Taxonomy" id="46433"/>
    <lineage>
        <taxon>Eukaryota</taxon>
        <taxon>Sar</taxon>
        <taxon>Rhizaria</taxon>
        <taxon>Retaria</taxon>
        <taxon>Foraminifera</taxon>
        <taxon>Monothalamids</taxon>
        <taxon>Reticulomyxidae</taxon>
        <taxon>Reticulomyxa</taxon>
    </lineage>
</organism>
<gene>
    <name evidence="3" type="ORF">RFI_13663</name>
</gene>
<evidence type="ECO:0000313" key="4">
    <source>
        <dbReference type="Proteomes" id="UP000023152"/>
    </source>
</evidence>
<dbReference type="AlphaFoldDB" id="X6NBX7"/>
<feature type="compositionally biased region" description="Basic and acidic residues" evidence="2">
    <location>
        <begin position="264"/>
        <end position="278"/>
    </location>
</feature>
<feature type="non-terminal residue" evidence="3">
    <location>
        <position position="312"/>
    </location>
</feature>
<feature type="compositionally biased region" description="Low complexity" evidence="2">
    <location>
        <begin position="231"/>
        <end position="262"/>
    </location>
</feature>